<protein>
    <submittedName>
        <fullName evidence="2">Uncharacterized protein</fullName>
    </submittedName>
</protein>
<organism evidence="2 3">
    <name type="scientific">Tulasnella calospora MUT 4182</name>
    <dbReference type="NCBI Taxonomy" id="1051891"/>
    <lineage>
        <taxon>Eukaryota</taxon>
        <taxon>Fungi</taxon>
        <taxon>Dikarya</taxon>
        <taxon>Basidiomycota</taxon>
        <taxon>Agaricomycotina</taxon>
        <taxon>Agaricomycetes</taxon>
        <taxon>Cantharellales</taxon>
        <taxon>Tulasnellaceae</taxon>
        <taxon>Tulasnella</taxon>
    </lineage>
</organism>
<dbReference type="Proteomes" id="UP000054248">
    <property type="component" value="Unassembled WGS sequence"/>
</dbReference>
<name>A0A0C3LES1_9AGAM</name>
<reference evidence="3" key="2">
    <citation type="submission" date="2015-01" db="EMBL/GenBank/DDBJ databases">
        <title>Evolutionary Origins and Diversification of the Mycorrhizal Mutualists.</title>
        <authorList>
            <consortium name="DOE Joint Genome Institute"/>
            <consortium name="Mycorrhizal Genomics Consortium"/>
            <person name="Kohler A."/>
            <person name="Kuo A."/>
            <person name="Nagy L.G."/>
            <person name="Floudas D."/>
            <person name="Copeland A."/>
            <person name="Barry K.W."/>
            <person name="Cichocki N."/>
            <person name="Veneault-Fourrey C."/>
            <person name="LaButti K."/>
            <person name="Lindquist E.A."/>
            <person name="Lipzen A."/>
            <person name="Lundell T."/>
            <person name="Morin E."/>
            <person name="Murat C."/>
            <person name="Riley R."/>
            <person name="Ohm R."/>
            <person name="Sun H."/>
            <person name="Tunlid A."/>
            <person name="Henrissat B."/>
            <person name="Grigoriev I.V."/>
            <person name="Hibbett D.S."/>
            <person name="Martin F."/>
        </authorList>
    </citation>
    <scope>NUCLEOTIDE SEQUENCE [LARGE SCALE GENOMIC DNA]</scope>
    <source>
        <strain evidence="3">MUT 4182</strain>
    </source>
</reference>
<accession>A0A0C3LES1</accession>
<evidence type="ECO:0000313" key="2">
    <source>
        <dbReference type="EMBL" id="KIO32438.1"/>
    </source>
</evidence>
<dbReference type="OrthoDB" id="10348995at2759"/>
<proteinExistence type="predicted"/>
<gene>
    <name evidence="2" type="ORF">M407DRAFT_18492</name>
</gene>
<sequence>MTAMRDDHRKEVAKFVARIKELERLHLALQEKLKQEKQGSKEAVAAMQRDIDILKEQLASLRRREAQMAEALKQHDVQFAEKRR</sequence>
<evidence type="ECO:0000256" key="1">
    <source>
        <dbReference type="SAM" id="Coils"/>
    </source>
</evidence>
<reference evidence="2 3" key="1">
    <citation type="submission" date="2014-04" db="EMBL/GenBank/DDBJ databases">
        <authorList>
            <consortium name="DOE Joint Genome Institute"/>
            <person name="Kuo A."/>
            <person name="Girlanda M."/>
            <person name="Perotto S."/>
            <person name="Kohler A."/>
            <person name="Nagy L.G."/>
            <person name="Floudas D."/>
            <person name="Copeland A."/>
            <person name="Barry K.W."/>
            <person name="Cichocki N."/>
            <person name="Veneault-Fourrey C."/>
            <person name="LaButti K."/>
            <person name="Lindquist E.A."/>
            <person name="Lipzen A."/>
            <person name="Lundell T."/>
            <person name="Morin E."/>
            <person name="Murat C."/>
            <person name="Sun H."/>
            <person name="Tunlid A."/>
            <person name="Henrissat B."/>
            <person name="Grigoriev I.V."/>
            <person name="Hibbett D.S."/>
            <person name="Martin F."/>
            <person name="Nordberg H.P."/>
            <person name="Cantor M.N."/>
            <person name="Hua S.X."/>
        </authorList>
    </citation>
    <scope>NUCLEOTIDE SEQUENCE [LARGE SCALE GENOMIC DNA]</scope>
    <source>
        <strain evidence="2 3">MUT 4182</strain>
    </source>
</reference>
<evidence type="ECO:0000313" key="3">
    <source>
        <dbReference type="Proteomes" id="UP000054248"/>
    </source>
</evidence>
<keyword evidence="1" id="KW-0175">Coiled coil</keyword>
<keyword evidence="3" id="KW-1185">Reference proteome</keyword>
<dbReference type="HOGENOM" id="CLU_2529120_0_0_1"/>
<dbReference type="AlphaFoldDB" id="A0A0C3LES1"/>
<feature type="coiled-coil region" evidence="1">
    <location>
        <begin position="5"/>
        <end position="74"/>
    </location>
</feature>
<dbReference type="EMBL" id="KN822954">
    <property type="protein sequence ID" value="KIO32438.1"/>
    <property type="molecule type" value="Genomic_DNA"/>
</dbReference>